<evidence type="ECO:0000256" key="1">
    <source>
        <dbReference type="ARBA" id="ARBA00004571"/>
    </source>
</evidence>
<dbReference type="InterPro" id="IPR036942">
    <property type="entry name" value="Beta-barrel_TonB_sf"/>
</dbReference>
<dbReference type="InterPro" id="IPR008969">
    <property type="entry name" value="CarboxyPept-like_regulatory"/>
</dbReference>
<sequence>MVLAMLCLSMGIALAQTTKVTGVVTSAEDGEPIVGASVLVKGTTVGTITDINGLFTIANVPAGGKLLLVSYLGMMTQQVEIKKGKLEIVLKVDSKTLDEVVVTAQGLTRKQKALGYSTQKLAAEDLTFARQTDLGNSMAGKVSGARFYGGSGASFDSGAIVLRGAGSIGELASEPIYVVDGAITNRNSINMDDVESINVLKGPAATALYGSRGGNGAIVITTKSAKGEKGTFQISHTLQAETFYNHYKLQNKYGGGSLGGTEAGNEMADIYQLYDGPIESLKGAYVYDYANDESWGARFDPQVNYVTPLALDETSSHYGKPVPWVHGMDLNDLFRTGLTNTTNVSFAKSMKDFNARISFTNSRRTGIQRNSEAVRRYLGVKTSFKPTPWMNVSLDYKYTYRMNHNAAQGEYNGSRSALMEYTQFGHTNVNLSDYKDFERPDGSWRTWNIIGVDNFRANFHDNPFAIQQKYNIRDLVQWNVFSGDVSFDLPYNIKAGLRVNGNIRNDKYEVEAPSGAINFKSRYSQSQANLMDWLIQGRLTWGGSFLQDRLAVDAAVFIEGRDYRYDSLDGSTNSDYNLSIDDYFNMDASTGTIAGASNYKSHFKERSIYATATLGWDDTYFLDGSIRNDMSSTLSPKQNSYWYGGLSASVLAHKWLKAPWLSFWKLRASAAQVGSTIGVYSIYPTYALGNNFGSHSTMYEPSSLKNMNIEPSISTSYEVGTEFRLFDNRIWGDINFYNRDNKNQIISVTSAPQSGFSTRKMNAGLIRNRGIEISLGGMPVKTRNWMWELNFNIAKNKNTLIELAEGVDKYVIGSYGIFTMFYNYAMEGRSMGVLTGNTWNRDEQGRIIFRKLTDRQKEHYGGEYVPTYNSNTTDELGNFHPDFTGGFSTNLRYKNFSFAASFDFSVGGQIISFTNTFGHYSGVLKATAETNDRGVNVREPVSKGGGVHLTGVDQEGNPIDTYVNANLYYHTAGQVWEQWVYDRTYVKLREVSLGYQVPAPFLKKLNWGLTQASLSLVATNPWLVYSACPNIDPSESGAAYYEGGQAAPTRSVGFTVSLTF</sequence>
<dbReference type="SUPFAM" id="SSF49464">
    <property type="entry name" value="Carboxypeptidase regulatory domain-like"/>
    <property type="match status" value="1"/>
</dbReference>
<feature type="domain" description="TonB-dependent receptor plug" evidence="6">
    <location>
        <begin position="112"/>
        <end position="217"/>
    </location>
</feature>
<dbReference type="NCBIfam" id="TIGR04056">
    <property type="entry name" value="OMP_RagA_SusC"/>
    <property type="match status" value="1"/>
</dbReference>
<dbReference type="AlphaFoldDB" id="J9GFX3"/>
<dbReference type="Pfam" id="PF13715">
    <property type="entry name" value="CarbopepD_reg_2"/>
    <property type="match status" value="1"/>
</dbReference>
<evidence type="ECO:0000256" key="4">
    <source>
        <dbReference type="ARBA" id="ARBA00023136"/>
    </source>
</evidence>
<proteinExistence type="predicted"/>
<name>J9GFX3_9ZZZZ</name>
<dbReference type="GO" id="GO:0009279">
    <property type="term" value="C:cell outer membrane"/>
    <property type="evidence" value="ECO:0007669"/>
    <property type="project" value="UniProtKB-SubCell"/>
</dbReference>
<keyword evidence="2" id="KW-0813">Transport</keyword>
<dbReference type="Gene3D" id="2.60.40.1120">
    <property type="entry name" value="Carboxypeptidase-like, regulatory domain"/>
    <property type="match status" value="1"/>
</dbReference>
<dbReference type="NCBIfam" id="TIGR04057">
    <property type="entry name" value="SusC_RagA_signa"/>
    <property type="match status" value="1"/>
</dbReference>
<evidence type="ECO:0000259" key="6">
    <source>
        <dbReference type="Pfam" id="PF07715"/>
    </source>
</evidence>
<dbReference type="Gene3D" id="2.170.130.10">
    <property type="entry name" value="TonB-dependent receptor, plug domain"/>
    <property type="match status" value="1"/>
</dbReference>
<dbReference type="Pfam" id="PF07715">
    <property type="entry name" value="Plug"/>
    <property type="match status" value="1"/>
</dbReference>
<keyword evidence="3" id="KW-0812">Transmembrane</keyword>
<evidence type="ECO:0000313" key="7">
    <source>
        <dbReference type="EMBL" id="EJX06272.1"/>
    </source>
</evidence>
<dbReference type="SUPFAM" id="SSF56935">
    <property type="entry name" value="Porins"/>
    <property type="match status" value="1"/>
</dbReference>
<reference evidence="7" key="1">
    <citation type="journal article" date="2012" name="PLoS ONE">
        <title>Gene sets for utilization of primary and secondary nutrition supplies in the distal gut of endangered iberian lynx.</title>
        <authorList>
            <person name="Alcaide M."/>
            <person name="Messina E."/>
            <person name="Richter M."/>
            <person name="Bargiela R."/>
            <person name="Peplies J."/>
            <person name="Huws S.A."/>
            <person name="Newbold C.J."/>
            <person name="Golyshin P.N."/>
            <person name="Simon M.A."/>
            <person name="Lopez G."/>
            <person name="Yakimov M.M."/>
            <person name="Ferrer M."/>
        </authorList>
    </citation>
    <scope>NUCLEOTIDE SEQUENCE</scope>
</reference>
<evidence type="ECO:0000256" key="5">
    <source>
        <dbReference type="ARBA" id="ARBA00023237"/>
    </source>
</evidence>
<evidence type="ECO:0000256" key="3">
    <source>
        <dbReference type="ARBA" id="ARBA00022692"/>
    </source>
</evidence>
<comment type="subcellular location">
    <subcellularLocation>
        <location evidence="1">Cell outer membrane</location>
        <topology evidence="1">Multi-pass membrane protein</topology>
    </subcellularLocation>
</comment>
<keyword evidence="7" id="KW-0675">Receptor</keyword>
<keyword evidence="4" id="KW-0472">Membrane</keyword>
<dbReference type="Gene3D" id="2.40.170.20">
    <property type="entry name" value="TonB-dependent receptor, beta-barrel domain"/>
    <property type="match status" value="1"/>
</dbReference>
<evidence type="ECO:0000256" key="2">
    <source>
        <dbReference type="ARBA" id="ARBA00022448"/>
    </source>
</evidence>
<dbReference type="EMBL" id="AMCI01001216">
    <property type="protein sequence ID" value="EJX06272.1"/>
    <property type="molecule type" value="Genomic_DNA"/>
</dbReference>
<gene>
    <name evidence="7" type="ORF">EVA_05623</name>
</gene>
<organism evidence="7">
    <name type="scientific">gut metagenome</name>
    <dbReference type="NCBI Taxonomy" id="749906"/>
    <lineage>
        <taxon>unclassified sequences</taxon>
        <taxon>metagenomes</taxon>
        <taxon>organismal metagenomes</taxon>
    </lineage>
</organism>
<dbReference type="InterPro" id="IPR037066">
    <property type="entry name" value="Plug_dom_sf"/>
</dbReference>
<dbReference type="InterPro" id="IPR039426">
    <property type="entry name" value="TonB-dep_rcpt-like"/>
</dbReference>
<keyword evidence="5" id="KW-0998">Cell outer membrane</keyword>
<dbReference type="InterPro" id="IPR023996">
    <property type="entry name" value="TonB-dep_OMP_SusC/RagA"/>
</dbReference>
<accession>J9GFX3</accession>
<dbReference type="InterPro" id="IPR012910">
    <property type="entry name" value="Plug_dom"/>
</dbReference>
<dbReference type="PROSITE" id="PS52016">
    <property type="entry name" value="TONB_DEPENDENT_REC_3"/>
    <property type="match status" value="1"/>
</dbReference>
<dbReference type="InterPro" id="IPR023997">
    <property type="entry name" value="TonB-dep_OMP_SusC/RagA_CS"/>
</dbReference>
<comment type="caution">
    <text evidence="7">The sequence shown here is derived from an EMBL/GenBank/DDBJ whole genome shotgun (WGS) entry which is preliminary data.</text>
</comment>
<protein>
    <submittedName>
        <fullName evidence="7">TonB-dependent receptor plug</fullName>
    </submittedName>
</protein>